<keyword evidence="5" id="KW-1185">Reference proteome</keyword>
<reference evidence="4" key="1">
    <citation type="submission" date="2015-07" db="EMBL/GenBank/DDBJ databases">
        <authorList>
            <person name="Noorani M."/>
        </authorList>
    </citation>
    <scope>NUCLEOTIDE SEQUENCE [LARGE SCALE GENOMIC DNA]</scope>
    <source>
        <strain evidence="4">ATCC 27428</strain>
    </source>
</reference>
<evidence type="ECO:0008006" key="7">
    <source>
        <dbReference type="Google" id="ProtNLM"/>
    </source>
</evidence>
<comment type="caution">
    <text evidence="4">The sequence shown here is derived from an EMBL/GenBank/DDBJ whole genome shotgun (WGS) entry which is preliminary data.</text>
</comment>
<evidence type="ECO:0000313" key="3">
    <source>
        <dbReference type="EMBL" id="MBB5121631.1"/>
    </source>
</evidence>
<evidence type="ECO:0000256" key="2">
    <source>
        <dbReference type="SAM" id="SignalP"/>
    </source>
</evidence>
<protein>
    <recommendedName>
        <fullName evidence="7">Chaplin domain-containing protein</fullName>
    </recommendedName>
</protein>
<dbReference type="AlphaFoldDB" id="A0A2N8NSH8"/>
<accession>A0A2N8NSH8</accession>
<evidence type="ECO:0000313" key="4">
    <source>
        <dbReference type="EMBL" id="PNE31712.1"/>
    </source>
</evidence>
<keyword evidence="2" id="KW-0732">Signal</keyword>
<dbReference type="PROSITE" id="PS51318">
    <property type="entry name" value="TAT"/>
    <property type="match status" value="1"/>
</dbReference>
<feature type="compositionally biased region" description="Basic and acidic residues" evidence="1">
    <location>
        <begin position="53"/>
        <end position="66"/>
    </location>
</feature>
<feature type="chain" id="PRO_5042698087" description="Chaplin domain-containing protein" evidence="2">
    <location>
        <begin position="32"/>
        <end position="88"/>
    </location>
</feature>
<dbReference type="InterPro" id="IPR006311">
    <property type="entry name" value="TAT_signal"/>
</dbReference>
<evidence type="ECO:0000313" key="5">
    <source>
        <dbReference type="Proteomes" id="UP000235945"/>
    </source>
</evidence>
<organism evidence="4 5">
    <name type="scientific">Streptomyces eurocidicus</name>
    <name type="common">Streptoverticillium eurocidicus</name>
    <dbReference type="NCBI Taxonomy" id="66423"/>
    <lineage>
        <taxon>Bacteria</taxon>
        <taxon>Bacillati</taxon>
        <taxon>Actinomycetota</taxon>
        <taxon>Actinomycetes</taxon>
        <taxon>Kitasatosporales</taxon>
        <taxon>Streptomycetaceae</taxon>
        <taxon>Streptomyces</taxon>
    </lineage>
</organism>
<feature type="compositionally biased region" description="Basic and acidic residues" evidence="1">
    <location>
        <begin position="76"/>
        <end position="88"/>
    </location>
</feature>
<reference evidence="5" key="2">
    <citation type="submission" date="2015-07" db="EMBL/GenBank/DDBJ databases">
        <authorList>
            <person name="Graham D.E."/>
            <person name="Giannone R.J."/>
            <person name="Gulvik C.A."/>
            <person name="Hettich R.L."/>
            <person name="Klingeman D.M."/>
            <person name="Mahan K.M."/>
            <person name="Parry R.J."/>
            <person name="Spain J.C."/>
        </authorList>
    </citation>
    <scope>NUCLEOTIDE SEQUENCE [LARGE SCALE GENOMIC DNA]</scope>
    <source>
        <strain evidence="5">ATCC 27428</strain>
    </source>
</reference>
<dbReference type="OrthoDB" id="9934476at2"/>
<feature type="region of interest" description="Disordered" evidence="1">
    <location>
        <begin position="37"/>
        <end position="88"/>
    </location>
</feature>
<dbReference type="Proteomes" id="UP000528608">
    <property type="component" value="Unassembled WGS sequence"/>
</dbReference>
<feature type="signal peptide" evidence="2">
    <location>
        <begin position="1"/>
        <end position="31"/>
    </location>
</feature>
<sequence length="88" mass="8901">MNSTRTRTRRALAIAAFAAAAAIATAVPASADDHPTLPPAGIFLGHGGGNGAPHDDHPTGIDDDHPTGATAHRLNGGRDDHPTDEHVG</sequence>
<dbReference type="Proteomes" id="UP000235945">
    <property type="component" value="Unassembled WGS sequence"/>
</dbReference>
<dbReference type="EMBL" id="JACHJF010000019">
    <property type="protein sequence ID" value="MBB5121631.1"/>
    <property type="molecule type" value="Genomic_DNA"/>
</dbReference>
<evidence type="ECO:0000313" key="6">
    <source>
        <dbReference type="Proteomes" id="UP000528608"/>
    </source>
</evidence>
<proteinExistence type="predicted"/>
<dbReference type="RefSeq" id="WP_102920370.1">
    <property type="nucleotide sequence ID" value="NZ_JACHJF010000019.1"/>
</dbReference>
<dbReference type="EMBL" id="LGUI01000008">
    <property type="protein sequence ID" value="PNE31712.1"/>
    <property type="molecule type" value="Genomic_DNA"/>
</dbReference>
<reference evidence="3 6" key="3">
    <citation type="submission" date="2020-08" db="EMBL/GenBank/DDBJ databases">
        <title>Genomic Encyclopedia of Type Strains, Phase III (KMG-III): the genomes of soil and plant-associated and newly described type strains.</title>
        <authorList>
            <person name="Whitman W."/>
        </authorList>
    </citation>
    <scope>NUCLEOTIDE SEQUENCE [LARGE SCALE GENOMIC DNA]</scope>
    <source>
        <strain evidence="3 6">CECT 3259</strain>
    </source>
</reference>
<evidence type="ECO:0000256" key="1">
    <source>
        <dbReference type="SAM" id="MobiDB-lite"/>
    </source>
</evidence>
<gene>
    <name evidence="4" type="ORF">AF335_22935</name>
    <name evidence="3" type="ORF">FHS36_005096</name>
</gene>
<name>A0A2N8NSH8_STREU</name>